<dbReference type="EMBL" id="ML213655">
    <property type="protein sequence ID" value="TFK33086.1"/>
    <property type="molecule type" value="Genomic_DNA"/>
</dbReference>
<dbReference type="GO" id="GO:0016020">
    <property type="term" value="C:membrane"/>
    <property type="evidence" value="ECO:0007669"/>
    <property type="project" value="UniProtKB-SubCell"/>
</dbReference>
<proteinExistence type="predicted"/>
<gene>
    <name evidence="9" type="ORF">BDQ12DRAFT_448647</name>
</gene>
<evidence type="ECO:0000256" key="7">
    <source>
        <dbReference type="ARBA" id="ARBA00023180"/>
    </source>
</evidence>
<keyword evidence="2" id="KW-0328">Glycosyltransferase</keyword>
<sequence length="566" mass="63384">MMLFRHALSRRDAFLILLGASSMHIWSLLFRQVPSEQSIVINTHLMHDQPGTDQAALKAAVPPPPQAYSATFTNTITTTTTRTVTRDLIPTTVPAVLSSDTRVSIDVSRELPHTSIVAHAPGWTLFRNLYMSNGTLFVVTDDISQFPEIRMMTSTGLAAVNTPENIAAREPTKENMDFLTPEQAQTRWGGDVKKGEKNRVWSIEGNTLLFNDPSQFLRHYYHFVAELFFGVQAFWHGAFSKPTSSPSDTYALVHPSPPPVTRAIFTHSNADGWRDGPGFNAYFLRGAFPSLTVEMQEDWDDRIATTRIGTRDRAWHFPLVLLTDRSAAHRGTVCGSQTQRTAAEAWSYMKDHQQLQGMHVGGWWEPVRSAIWRFSGSQLPMLSAASVVSSPNQELMDVGVEAQKSLGMPEKVVVTYISRQGVARRKLIAEDHAVLVAGLKDMADRRGWELNVLQAEKMTKDEQVQAAAKTTILLGVHGNGLTHLVWMPPTRASTVIEMFYPEGFAHDYQWTTRALGMSHFAVWNDTHRTYPNKPEVNYPEGFQGNEIPVYAPTIIQLIEDRVDGKI</sequence>
<feature type="domain" description="Glycosyltransferase 61 catalytic" evidence="8">
    <location>
        <begin position="387"/>
        <end position="490"/>
    </location>
</feature>
<evidence type="ECO:0000256" key="1">
    <source>
        <dbReference type="ARBA" id="ARBA00004167"/>
    </source>
</evidence>
<name>A0A5C3LMB3_9AGAR</name>
<organism evidence="9 10">
    <name type="scientific">Crucibulum laeve</name>
    <dbReference type="NCBI Taxonomy" id="68775"/>
    <lineage>
        <taxon>Eukaryota</taxon>
        <taxon>Fungi</taxon>
        <taxon>Dikarya</taxon>
        <taxon>Basidiomycota</taxon>
        <taxon>Agaricomycotina</taxon>
        <taxon>Agaricomycetes</taxon>
        <taxon>Agaricomycetidae</taxon>
        <taxon>Agaricales</taxon>
        <taxon>Agaricineae</taxon>
        <taxon>Nidulariaceae</taxon>
        <taxon>Crucibulum</taxon>
    </lineage>
</organism>
<dbReference type="Proteomes" id="UP000308652">
    <property type="component" value="Unassembled WGS sequence"/>
</dbReference>
<evidence type="ECO:0000313" key="10">
    <source>
        <dbReference type="Proteomes" id="UP000308652"/>
    </source>
</evidence>
<evidence type="ECO:0000256" key="3">
    <source>
        <dbReference type="ARBA" id="ARBA00022679"/>
    </source>
</evidence>
<dbReference type="GO" id="GO:0097363">
    <property type="term" value="F:protein O-acetylglucosaminyltransferase activity"/>
    <property type="evidence" value="ECO:0007669"/>
    <property type="project" value="TreeGrafter"/>
</dbReference>
<dbReference type="OrthoDB" id="529273at2759"/>
<reference evidence="9 10" key="1">
    <citation type="journal article" date="2019" name="Nat. Ecol. Evol.">
        <title>Megaphylogeny resolves global patterns of mushroom evolution.</title>
        <authorList>
            <person name="Varga T."/>
            <person name="Krizsan K."/>
            <person name="Foldi C."/>
            <person name="Dima B."/>
            <person name="Sanchez-Garcia M."/>
            <person name="Sanchez-Ramirez S."/>
            <person name="Szollosi G.J."/>
            <person name="Szarkandi J.G."/>
            <person name="Papp V."/>
            <person name="Albert L."/>
            <person name="Andreopoulos W."/>
            <person name="Angelini C."/>
            <person name="Antonin V."/>
            <person name="Barry K.W."/>
            <person name="Bougher N.L."/>
            <person name="Buchanan P."/>
            <person name="Buyck B."/>
            <person name="Bense V."/>
            <person name="Catcheside P."/>
            <person name="Chovatia M."/>
            <person name="Cooper J."/>
            <person name="Damon W."/>
            <person name="Desjardin D."/>
            <person name="Finy P."/>
            <person name="Geml J."/>
            <person name="Haridas S."/>
            <person name="Hughes K."/>
            <person name="Justo A."/>
            <person name="Karasinski D."/>
            <person name="Kautmanova I."/>
            <person name="Kiss B."/>
            <person name="Kocsube S."/>
            <person name="Kotiranta H."/>
            <person name="LaButti K.M."/>
            <person name="Lechner B.E."/>
            <person name="Liimatainen K."/>
            <person name="Lipzen A."/>
            <person name="Lukacs Z."/>
            <person name="Mihaltcheva S."/>
            <person name="Morgado L.N."/>
            <person name="Niskanen T."/>
            <person name="Noordeloos M.E."/>
            <person name="Ohm R.A."/>
            <person name="Ortiz-Santana B."/>
            <person name="Ovrebo C."/>
            <person name="Racz N."/>
            <person name="Riley R."/>
            <person name="Savchenko A."/>
            <person name="Shiryaev A."/>
            <person name="Soop K."/>
            <person name="Spirin V."/>
            <person name="Szebenyi C."/>
            <person name="Tomsovsky M."/>
            <person name="Tulloss R.E."/>
            <person name="Uehling J."/>
            <person name="Grigoriev I.V."/>
            <person name="Vagvolgyi C."/>
            <person name="Papp T."/>
            <person name="Martin F.M."/>
            <person name="Miettinen O."/>
            <person name="Hibbett D.S."/>
            <person name="Nagy L.G."/>
        </authorList>
    </citation>
    <scope>NUCLEOTIDE SEQUENCE [LARGE SCALE GENOMIC DNA]</scope>
    <source>
        <strain evidence="9 10">CBS 166.37</strain>
    </source>
</reference>
<dbReference type="InterPro" id="IPR049625">
    <property type="entry name" value="Glyco_transf_61_cat"/>
</dbReference>
<dbReference type="PANTHER" id="PTHR20961:SF38">
    <property type="entry name" value="PROTEIN O-LINKED-MANNOSE BETA-1,4-N-ACETYLGLUCOSAMINYLTRANSFERASE 2"/>
    <property type="match status" value="1"/>
</dbReference>
<dbReference type="GO" id="GO:0035269">
    <property type="term" value="P:protein O-linked glycosylation via mannose"/>
    <property type="evidence" value="ECO:0007669"/>
    <property type="project" value="TreeGrafter"/>
</dbReference>
<dbReference type="AlphaFoldDB" id="A0A5C3LMB3"/>
<evidence type="ECO:0000256" key="4">
    <source>
        <dbReference type="ARBA" id="ARBA00022692"/>
    </source>
</evidence>
<evidence type="ECO:0000313" key="9">
    <source>
        <dbReference type="EMBL" id="TFK33086.1"/>
    </source>
</evidence>
<keyword evidence="4" id="KW-0812">Transmembrane</keyword>
<evidence type="ECO:0000259" key="8">
    <source>
        <dbReference type="Pfam" id="PF04577"/>
    </source>
</evidence>
<dbReference type="InterPro" id="IPR007657">
    <property type="entry name" value="Glycosyltransferase_61"/>
</dbReference>
<keyword evidence="7" id="KW-0325">Glycoprotein</keyword>
<evidence type="ECO:0000256" key="2">
    <source>
        <dbReference type="ARBA" id="ARBA00022676"/>
    </source>
</evidence>
<evidence type="ECO:0000256" key="6">
    <source>
        <dbReference type="ARBA" id="ARBA00023136"/>
    </source>
</evidence>
<dbReference type="STRING" id="68775.A0A5C3LMB3"/>
<dbReference type="PANTHER" id="PTHR20961">
    <property type="entry name" value="GLYCOSYLTRANSFERASE"/>
    <property type="match status" value="1"/>
</dbReference>
<comment type="subcellular location">
    <subcellularLocation>
        <location evidence="1">Membrane</location>
        <topology evidence="1">Single-pass membrane protein</topology>
    </subcellularLocation>
</comment>
<keyword evidence="3" id="KW-0808">Transferase</keyword>
<keyword evidence="10" id="KW-1185">Reference proteome</keyword>
<keyword evidence="5" id="KW-1133">Transmembrane helix</keyword>
<dbReference type="Pfam" id="PF04577">
    <property type="entry name" value="Glyco_transf_61"/>
    <property type="match status" value="1"/>
</dbReference>
<keyword evidence="6" id="KW-0472">Membrane</keyword>
<dbReference type="GO" id="GO:0005783">
    <property type="term" value="C:endoplasmic reticulum"/>
    <property type="evidence" value="ECO:0007669"/>
    <property type="project" value="TreeGrafter"/>
</dbReference>
<accession>A0A5C3LMB3</accession>
<evidence type="ECO:0000256" key="5">
    <source>
        <dbReference type="ARBA" id="ARBA00022989"/>
    </source>
</evidence>
<protein>
    <recommendedName>
        <fullName evidence="8">Glycosyltransferase 61 catalytic domain-containing protein</fullName>
    </recommendedName>
</protein>